<accession>A0A329CVX3</accession>
<dbReference type="RefSeq" id="WP_111928960.1">
    <property type="nucleotide sequence ID" value="NZ_CADFFP010000004.1"/>
</dbReference>
<feature type="chain" id="PRO_5016279089" evidence="2">
    <location>
        <begin position="22"/>
        <end position="125"/>
    </location>
</feature>
<feature type="region of interest" description="Disordered" evidence="1">
    <location>
        <begin position="104"/>
        <end position="125"/>
    </location>
</feature>
<protein>
    <submittedName>
        <fullName evidence="3">Uncharacterized protein</fullName>
    </submittedName>
</protein>
<comment type="caution">
    <text evidence="3">The sequence shown here is derived from an EMBL/GenBank/DDBJ whole genome shotgun (WGS) entry which is preliminary data.</text>
</comment>
<name>A0A329CVX3_9BURK</name>
<sequence>MNLRRSIVVGLVALVSVSAGAVRAQGSAPRASDSGAPALAAKPVCVDAEVDGQRALSYDCLSSQLKPKPTVQAGASQTAAQAAANAPSNRLGTFNLSTERNRFGSNWGNSVTPQRPAAPVAVPPK</sequence>
<dbReference type="Proteomes" id="UP000248918">
    <property type="component" value="Unassembled WGS sequence"/>
</dbReference>
<feature type="compositionally biased region" description="Polar residues" evidence="1">
    <location>
        <begin position="104"/>
        <end position="113"/>
    </location>
</feature>
<feature type="signal peptide" evidence="2">
    <location>
        <begin position="1"/>
        <end position="21"/>
    </location>
</feature>
<evidence type="ECO:0000313" key="4">
    <source>
        <dbReference type="Proteomes" id="UP000248918"/>
    </source>
</evidence>
<dbReference type="OrthoDB" id="6025249at2"/>
<reference evidence="3 4" key="1">
    <citation type="submission" date="2018-06" db="EMBL/GenBank/DDBJ databases">
        <title>Genomic Encyclopedia of Type Strains, Phase III (KMG-III): the genomes of soil and plant-associated and newly described type strains.</title>
        <authorList>
            <person name="Whitman W."/>
        </authorList>
    </citation>
    <scope>NUCLEOTIDE SEQUENCE [LARGE SCALE GENOMIC DNA]</scope>
    <source>
        <strain evidence="3 4">LMG 23644</strain>
    </source>
</reference>
<evidence type="ECO:0000313" key="3">
    <source>
        <dbReference type="EMBL" id="RAS38953.1"/>
    </source>
</evidence>
<dbReference type="AlphaFoldDB" id="A0A329CVX3"/>
<organism evidence="3 4">
    <name type="scientific">Paraburkholderia bryophila</name>
    <dbReference type="NCBI Taxonomy" id="420952"/>
    <lineage>
        <taxon>Bacteria</taxon>
        <taxon>Pseudomonadati</taxon>
        <taxon>Pseudomonadota</taxon>
        <taxon>Betaproteobacteria</taxon>
        <taxon>Burkholderiales</taxon>
        <taxon>Burkholderiaceae</taxon>
        <taxon>Paraburkholderia</taxon>
    </lineage>
</organism>
<evidence type="ECO:0000256" key="2">
    <source>
        <dbReference type="SAM" id="SignalP"/>
    </source>
</evidence>
<gene>
    <name evidence="3" type="ORF">BX591_101283</name>
</gene>
<keyword evidence="2" id="KW-0732">Signal</keyword>
<proteinExistence type="predicted"/>
<evidence type="ECO:0000256" key="1">
    <source>
        <dbReference type="SAM" id="MobiDB-lite"/>
    </source>
</evidence>
<dbReference type="EMBL" id="QLTK01000001">
    <property type="protein sequence ID" value="RAS38953.1"/>
    <property type="molecule type" value="Genomic_DNA"/>
</dbReference>